<sequence length="375" mass="40668">MGNCNSANGAATEARPDASPLPHSFVDTIESCRGGTVVLSGCGGGYDVVGTAPFLYHIQKVASDVVLINLTTTSPSLLRDFGEPVSGCRHAHRINPGVFFQRQNYSPYFPEALFANSVKLPVYAIGRDASITEVSTAYRKILAAHKCRMARAIFLAKGGSDVLFTGDERGNAAPAEDIMHLRSVLAVPAEHRAVLTLGFNINCGRGILAWEVEDRLNQLRESDAVLFEERLSSDRTDATYYVDTVTKCDPSKTVVQSLVCAAIEGRRGTYTPDCLVSRIHQNVVPLTCRTATLFGFDMDAVARGIKYLDCIPNSADVRGVREAINDYKEEKFKNQNDWSMEGIQQEKAMCIGPKATLPPLPEEAPVSSDGCALSA</sequence>
<feature type="region of interest" description="Disordered" evidence="1">
    <location>
        <begin position="1"/>
        <end position="21"/>
    </location>
</feature>
<dbReference type="EMBL" id="HBKQ01030542">
    <property type="protein sequence ID" value="CAE2249939.1"/>
    <property type="molecule type" value="Transcribed_RNA"/>
</dbReference>
<evidence type="ECO:0000313" key="2">
    <source>
        <dbReference type="EMBL" id="CAE2249939.1"/>
    </source>
</evidence>
<evidence type="ECO:0008006" key="3">
    <source>
        <dbReference type="Google" id="ProtNLM"/>
    </source>
</evidence>
<reference evidence="2" key="1">
    <citation type="submission" date="2021-01" db="EMBL/GenBank/DDBJ databases">
        <authorList>
            <person name="Corre E."/>
            <person name="Pelletier E."/>
            <person name="Niang G."/>
            <person name="Scheremetjew M."/>
            <person name="Finn R."/>
            <person name="Kale V."/>
            <person name="Holt S."/>
            <person name="Cochrane G."/>
            <person name="Meng A."/>
            <person name="Brown T."/>
            <person name="Cohen L."/>
        </authorList>
    </citation>
    <scope>NUCLEOTIDE SEQUENCE</scope>
    <source>
        <strain evidence="2">Isolate 1302-5</strain>
    </source>
</reference>
<protein>
    <recommendedName>
        <fullName evidence="3">DUF1152 domain-containing protein</fullName>
    </recommendedName>
</protein>
<proteinExistence type="predicted"/>
<name>A0A7S4J3N4_9STRA</name>
<dbReference type="AlphaFoldDB" id="A0A7S4J3N4"/>
<evidence type="ECO:0000256" key="1">
    <source>
        <dbReference type="SAM" id="MobiDB-lite"/>
    </source>
</evidence>
<organism evidence="2">
    <name type="scientific">Odontella aurita</name>
    <dbReference type="NCBI Taxonomy" id="265563"/>
    <lineage>
        <taxon>Eukaryota</taxon>
        <taxon>Sar</taxon>
        <taxon>Stramenopiles</taxon>
        <taxon>Ochrophyta</taxon>
        <taxon>Bacillariophyta</taxon>
        <taxon>Mediophyceae</taxon>
        <taxon>Biddulphiophycidae</taxon>
        <taxon>Eupodiscales</taxon>
        <taxon>Odontellaceae</taxon>
        <taxon>Odontella</taxon>
    </lineage>
</organism>
<accession>A0A7S4J3N4</accession>
<gene>
    <name evidence="2" type="ORF">OAUR00152_LOCUS20786</name>
</gene>